<dbReference type="EMBL" id="BMCT01000001">
    <property type="protein sequence ID" value="GGF52571.1"/>
    <property type="molecule type" value="Genomic_DNA"/>
</dbReference>
<dbReference type="SUPFAM" id="SSF46689">
    <property type="entry name" value="Homeodomain-like"/>
    <property type="match status" value="1"/>
</dbReference>
<keyword evidence="2 4" id="KW-0238">DNA-binding</keyword>
<dbReference type="GO" id="GO:0000976">
    <property type="term" value="F:transcription cis-regulatory region binding"/>
    <property type="evidence" value="ECO:0007669"/>
    <property type="project" value="TreeGrafter"/>
</dbReference>
<evidence type="ECO:0000256" key="1">
    <source>
        <dbReference type="ARBA" id="ARBA00023015"/>
    </source>
</evidence>
<dbReference type="AlphaFoldDB" id="A0A917BN50"/>
<evidence type="ECO:0000256" key="3">
    <source>
        <dbReference type="ARBA" id="ARBA00023163"/>
    </source>
</evidence>
<organism evidence="6 7">
    <name type="scientific">Azorhizobium oxalatiphilum</name>
    <dbReference type="NCBI Taxonomy" id="980631"/>
    <lineage>
        <taxon>Bacteria</taxon>
        <taxon>Pseudomonadati</taxon>
        <taxon>Pseudomonadota</taxon>
        <taxon>Alphaproteobacteria</taxon>
        <taxon>Hyphomicrobiales</taxon>
        <taxon>Xanthobacteraceae</taxon>
        <taxon>Azorhizobium</taxon>
    </lineage>
</organism>
<dbReference type="InterPro" id="IPR001647">
    <property type="entry name" value="HTH_TetR"/>
</dbReference>
<feature type="domain" description="HTH tetR-type" evidence="5">
    <location>
        <begin position="22"/>
        <end position="82"/>
    </location>
</feature>
<feature type="DNA-binding region" description="H-T-H motif" evidence="4">
    <location>
        <begin position="45"/>
        <end position="64"/>
    </location>
</feature>
<keyword evidence="7" id="KW-1185">Reference proteome</keyword>
<reference evidence="6" key="2">
    <citation type="submission" date="2020-09" db="EMBL/GenBank/DDBJ databases">
        <authorList>
            <person name="Sun Q."/>
            <person name="Sedlacek I."/>
        </authorList>
    </citation>
    <scope>NUCLEOTIDE SEQUENCE</scope>
    <source>
        <strain evidence="6">CCM 7897</strain>
    </source>
</reference>
<dbReference type="Gene3D" id="1.10.10.60">
    <property type="entry name" value="Homeodomain-like"/>
    <property type="match status" value="1"/>
</dbReference>
<dbReference type="PROSITE" id="PS50977">
    <property type="entry name" value="HTH_TETR_2"/>
    <property type="match status" value="1"/>
</dbReference>
<name>A0A917BN50_9HYPH</name>
<evidence type="ECO:0000256" key="4">
    <source>
        <dbReference type="PROSITE-ProRule" id="PRU00335"/>
    </source>
</evidence>
<dbReference type="InterPro" id="IPR041490">
    <property type="entry name" value="KstR2_TetR_C"/>
</dbReference>
<dbReference type="Pfam" id="PF00440">
    <property type="entry name" value="TetR_N"/>
    <property type="match status" value="1"/>
</dbReference>
<evidence type="ECO:0000256" key="2">
    <source>
        <dbReference type="ARBA" id="ARBA00023125"/>
    </source>
</evidence>
<accession>A0A917BN50</accession>
<dbReference type="Proteomes" id="UP000606044">
    <property type="component" value="Unassembled WGS sequence"/>
</dbReference>
<dbReference type="PRINTS" id="PR00455">
    <property type="entry name" value="HTHTETR"/>
</dbReference>
<keyword evidence="3" id="KW-0804">Transcription</keyword>
<dbReference type="GO" id="GO:0003700">
    <property type="term" value="F:DNA-binding transcription factor activity"/>
    <property type="evidence" value="ECO:0007669"/>
    <property type="project" value="TreeGrafter"/>
</dbReference>
<dbReference type="InterPro" id="IPR009057">
    <property type="entry name" value="Homeodomain-like_sf"/>
</dbReference>
<dbReference type="RefSeq" id="WP_188575951.1">
    <property type="nucleotide sequence ID" value="NZ_BMCT01000001.1"/>
</dbReference>
<dbReference type="Pfam" id="PF17932">
    <property type="entry name" value="TetR_C_24"/>
    <property type="match status" value="1"/>
</dbReference>
<dbReference type="InterPro" id="IPR036271">
    <property type="entry name" value="Tet_transcr_reg_TetR-rel_C_sf"/>
</dbReference>
<keyword evidence="1" id="KW-0805">Transcription regulation</keyword>
<dbReference type="PANTHER" id="PTHR30055">
    <property type="entry name" value="HTH-TYPE TRANSCRIPTIONAL REGULATOR RUTR"/>
    <property type="match status" value="1"/>
</dbReference>
<dbReference type="SUPFAM" id="SSF48498">
    <property type="entry name" value="Tetracyclin repressor-like, C-terminal domain"/>
    <property type="match status" value="1"/>
</dbReference>
<dbReference type="PANTHER" id="PTHR30055:SF234">
    <property type="entry name" value="HTH-TYPE TRANSCRIPTIONAL REGULATOR BETI"/>
    <property type="match status" value="1"/>
</dbReference>
<dbReference type="InterPro" id="IPR050109">
    <property type="entry name" value="HTH-type_TetR-like_transc_reg"/>
</dbReference>
<gene>
    <name evidence="6" type="ORF">GCM10007301_10060</name>
</gene>
<proteinExistence type="predicted"/>
<comment type="caution">
    <text evidence="6">The sequence shown here is derived from an EMBL/GenBank/DDBJ whole genome shotgun (WGS) entry which is preliminary data.</text>
</comment>
<reference evidence="6" key="1">
    <citation type="journal article" date="2014" name="Int. J. Syst. Evol. Microbiol.">
        <title>Complete genome sequence of Corynebacterium casei LMG S-19264T (=DSM 44701T), isolated from a smear-ripened cheese.</title>
        <authorList>
            <consortium name="US DOE Joint Genome Institute (JGI-PGF)"/>
            <person name="Walter F."/>
            <person name="Albersmeier A."/>
            <person name="Kalinowski J."/>
            <person name="Ruckert C."/>
        </authorList>
    </citation>
    <scope>NUCLEOTIDE SEQUENCE</scope>
    <source>
        <strain evidence="6">CCM 7897</strain>
    </source>
</reference>
<evidence type="ECO:0000259" key="5">
    <source>
        <dbReference type="PROSITE" id="PS50977"/>
    </source>
</evidence>
<evidence type="ECO:0000313" key="7">
    <source>
        <dbReference type="Proteomes" id="UP000606044"/>
    </source>
</evidence>
<dbReference type="Gene3D" id="1.10.357.10">
    <property type="entry name" value="Tetracycline Repressor, domain 2"/>
    <property type="match status" value="1"/>
</dbReference>
<evidence type="ECO:0000313" key="6">
    <source>
        <dbReference type="EMBL" id="GGF52571.1"/>
    </source>
</evidence>
<sequence length="243" mass="27872">MGKAGTQEKTRTRRHANRLPAEKRISDILAAARQVFTERGYDDALISEIAERAGVVEGSIYRFFTNKRDLLVKVVEIWYEQMLEEDRAQFAAVKGTWNQIRFVVLQHLYSIRREPGLSRLVFQKLRSEPNYRETRLFQLNQSYTHRIIDIVRAAVASGEFRPDVSAGLVRDLIFGGVEHRTWAFLRNEGDFDPVALADDLANMIYRALAVADRVAPDQAELIARRLEDVADRLERVAAREAKA</sequence>
<protein>
    <recommendedName>
        <fullName evidence="5">HTH tetR-type domain-containing protein</fullName>
    </recommendedName>
</protein>